<gene>
    <name evidence="1" type="ORF">QE152_g15158</name>
</gene>
<proteinExistence type="predicted"/>
<dbReference type="Proteomes" id="UP001458880">
    <property type="component" value="Unassembled WGS sequence"/>
</dbReference>
<dbReference type="Pfam" id="PF06757">
    <property type="entry name" value="Ins_allergen_rp"/>
    <property type="match status" value="1"/>
</dbReference>
<reference evidence="1 2" key="1">
    <citation type="journal article" date="2024" name="BMC Genomics">
        <title>De novo assembly and annotation of Popillia japonica's genome with initial clues to its potential as an invasive pest.</title>
        <authorList>
            <person name="Cucini C."/>
            <person name="Boschi S."/>
            <person name="Funari R."/>
            <person name="Cardaioli E."/>
            <person name="Iannotti N."/>
            <person name="Marturano G."/>
            <person name="Paoli F."/>
            <person name="Bruttini M."/>
            <person name="Carapelli A."/>
            <person name="Frati F."/>
            <person name="Nardi F."/>
        </authorList>
    </citation>
    <scope>NUCLEOTIDE SEQUENCE [LARGE SCALE GENOMIC DNA]</scope>
    <source>
        <strain evidence="1">DMR45628</strain>
    </source>
</reference>
<accession>A0AAW1L9B3</accession>
<dbReference type="PANTHER" id="PTHR21163">
    <property type="entry name" value="PROTEIN G12"/>
    <property type="match status" value="1"/>
</dbReference>
<protein>
    <submittedName>
        <fullName evidence="1">Insect allergen related repeat, nitrile-specifier detoxification</fullName>
    </submittedName>
</protein>
<dbReference type="EMBL" id="JASPKY010000146">
    <property type="protein sequence ID" value="KAK9730476.1"/>
    <property type="molecule type" value="Genomic_DNA"/>
</dbReference>
<organism evidence="1 2">
    <name type="scientific">Popillia japonica</name>
    <name type="common">Japanese beetle</name>
    <dbReference type="NCBI Taxonomy" id="7064"/>
    <lineage>
        <taxon>Eukaryota</taxon>
        <taxon>Metazoa</taxon>
        <taxon>Ecdysozoa</taxon>
        <taxon>Arthropoda</taxon>
        <taxon>Hexapoda</taxon>
        <taxon>Insecta</taxon>
        <taxon>Pterygota</taxon>
        <taxon>Neoptera</taxon>
        <taxon>Endopterygota</taxon>
        <taxon>Coleoptera</taxon>
        <taxon>Polyphaga</taxon>
        <taxon>Scarabaeiformia</taxon>
        <taxon>Scarabaeidae</taxon>
        <taxon>Rutelinae</taxon>
        <taxon>Popillia</taxon>
    </lineage>
</organism>
<name>A0AAW1L9B3_POPJA</name>
<keyword evidence="2" id="KW-1185">Reference proteome</keyword>
<evidence type="ECO:0000313" key="2">
    <source>
        <dbReference type="Proteomes" id="UP001458880"/>
    </source>
</evidence>
<evidence type="ECO:0000313" key="1">
    <source>
        <dbReference type="EMBL" id="KAK9730476.1"/>
    </source>
</evidence>
<dbReference type="AlphaFoldDB" id="A0AAW1L9B3"/>
<dbReference type="InterPro" id="IPR010629">
    <property type="entry name" value="Ins_allergen"/>
</dbReference>
<dbReference type="PANTHER" id="PTHR21163:SF1">
    <property type="entry name" value="PROTEIN G12"/>
    <property type="match status" value="1"/>
</dbReference>
<sequence>MELILFTSRIGQAISAEMQIVFFFATFICLTISAPTVEDAGIANDIADFLEIIPIEKIKKIAIQHLHDDPEFQAAIQYIKSPEFVAMMAELHTQPEIMELKDFLRAAGINLDKYGGIFCSFLQEVNVTTDHKVKSLKKFVDDVKNIMPMAKLIQTFDVKMSSSPAFKEFYTKISSDVAHKLISKVRALPIFQRIIAEFNNMGVDLNRYFKIAYAVFGWEDDIPQ</sequence>
<comment type="caution">
    <text evidence="1">The sequence shown here is derived from an EMBL/GenBank/DDBJ whole genome shotgun (WGS) entry which is preliminary data.</text>
</comment>